<reference evidence="2" key="2">
    <citation type="submission" date="2025-08" db="UniProtKB">
        <authorList>
            <consortium name="Ensembl"/>
        </authorList>
    </citation>
    <scope>IDENTIFICATION</scope>
</reference>
<dbReference type="InterPro" id="IPR007797">
    <property type="entry name" value="AF4/FMR2"/>
</dbReference>
<dbReference type="GO" id="GO:0032783">
    <property type="term" value="C:super elongation complex"/>
    <property type="evidence" value="ECO:0007669"/>
    <property type="project" value="TreeGrafter"/>
</dbReference>
<dbReference type="Pfam" id="PF05110">
    <property type="entry name" value="AF-4"/>
    <property type="match status" value="1"/>
</dbReference>
<dbReference type="PANTHER" id="PTHR10528">
    <property type="entry name" value="AF4/FMR2 FAMILY MEMBER"/>
    <property type="match status" value="1"/>
</dbReference>
<feature type="compositionally biased region" description="Basic and acidic residues" evidence="1">
    <location>
        <begin position="196"/>
        <end position="215"/>
    </location>
</feature>
<name>A0A8D3A2M5_SCOMX</name>
<sequence>MLSSVHNEERNLLRLRAWEQRNQEASQAKELNPENVPLFGEPYKVNQTNKGDELSNRIQKMLGSYENVNSPYPLTAEPLPTPSYVTFSQAPFHNQVHYTSTQTQKGPSSSSYSSQLATMSTASSPNQHRHSSTLPKFSLNQSQGSQPGNPAHQQKKSEAFSDFGERDGLPQEMSAHSPDAKPQSFLHSSNDNSTDADTRDTFDRNQRLESSDRPSESAMDVSTLNMKPSPKDASLTQATKTNALPSQTFPPLLSSKQSSVVMTQKPTAYVRPMDGQDQVVSDSPELKPSPEPYVPLPELISKSNQGKMKILPPFLEVKLVVTEMIHSWPPLLTAIHTPSIDEPSKSSFSAKVRGKSLRSLSRFYEYYSHTYI</sequence>
<dbReference type="GO" id="GO:0010468">
    <property type="term" value="P:regulation of gene expression"/>
    <property type="evidence" value="ECO:0007669"/>
    <property type="project" value="InterPro"/>
</dbReference>
<organism evidence="2 3">
    <name type="scientific">Scophthalmus maximus</name>
    <name type="common">Turbot</name>
    <name type="synonym">Psetta maxima</name>
    <dbReference type="NCBI Taxonomy" id="52904"/>
    <lineage>
        <taxon>Eukaryota</taxon>
        <taxon>Metazoa</taxon>
        <taxon>Chordata</taxon>
        <taxon>Craniata</taxon>
        <taxon>Vertebrata</taxon>
        <taxon>Euteleostomi</taxon>
        <taxon>Actinopterygii</taxon>
        <taxon>Neopterygii</taxon>
        <taxon>Teleostei</taxon>
        <taxon>Neoteleostei</taxon>
        <taxon>Acanthomorphata</taxon>
        <taxon>Carangaria</taxon>
        <taxon>Pleuronectiformes</taxon>
        <taxon>Pleuronectoidei</taxon>
        <taxon>Scophthalmidae</taxon>
        <taxon>Scophthalmus</taxon>
    </lineage>
</organism>
<proteinExistence type="predicted"/>
<protein>
    <recommendedName>
        <fullName evidence="4">AF4/FMR2 family member 1-like</fullName>
    </recommendedName>
</protein>
<dbReference type="AlphaFoldDB" id="A0A8D3A2M5"/>
<feature type="compositionally biased region" description="Polar residues" evidence="1">
    <location>
        <begin position="185"/>
        <end position="195"/>
    </location>
</feature>
<evidence type="ECO:0008006" key="4">
    <source>
        <dbReference type="Google" id="ProtNLM"/>
    </source>
</evidence>
<dbReference type="Gene3D" id="6.10.250.2670">
    <property type="match status" value="1"/>
</dbReference>
<feature type="compositionally biased region" description="Polar residues" evidence="1">
    <location>
        <begin position="98"/>
        <end position="107"/>
    </location>
</feature>
<feature type="compositionally biased region" description="Polar residues" evidence="1">
    <location>
        <begin position="115"/>
        <end position="152"/>
    </location>
</feature>
<evidence type="ECO:0000313" key="2">
    <source>
        <dbReference type="Ensembl" id="ENSSMAP00000011515.2"/>
    </source>
</evidence>
<reference evidence="2" key="1">
    <citation type="submission" date="2023-05" db="EMBL/GenBank/DDBJ databases">
        <title>High-quality long-read genome of Scophthalmus maximus.</title>
        <authorList>
            <person name="Lien S."/>
            <person name="Martinez P."/>
        </authorList>
    </citation>
    <scope>NUCLEOTIDE SEQUENCE [LARGE SCALE GENOMIC DNA]</scope>
</reference>
<dbReference type="PANTHER" id="PTHR10528:SF6">
    <property type="entry name" value="AF4_FMR2 FAMILY MEMBER 1"/>
    <property type="match status" value="1"/>
</dbReference>
<evidence type="ECO:0000256" key="1">
    <source>
        <dbReference type="SAM" id="MobiDB-lite"/>
    </source>
</evidence>
<accession>A0A8D3A2M5</accession>
<feature type="region of interest" description="Disordered" evidence="1">
    <location>
        <begin position="98"/>
        <end position="235"/>
    </location>
</feature>
<dbReference type="Ensembl" id="ENSSMAT00000011664.2">
    <property type="protein sequence ID" value="ENSSMAP00000011515.2"/>
    <property type="gene ID" value="ENSSMAG00000035910.1"/>
</dbReference>
<dbReference type="GeneTree" id="ENSGT00950000182974"/>
<evidence type="ECO:0000313" key="3">
    <source>
        <dbReference type="Proteomes" id="UP000694558"/>
    </source>
</evidence>
<feature type="compositionally biased region" description="Basic and acidic residues" evidence="1">
    <location>
        <begin position="155"/>
        <end position="169"/>
    </location>
</feature>
<dbReference type="Proteomes" id="UP000694558">
    <property type="component" value="Chromosome 16"/>
</dbReference>